<dbReference type="PANTHER" id="PTHR46383">
    <property type="entry name" value="ASPARTATE AMINOTRANSFERASE"/>
    <property type="match status" value="1"/>
</dbReference>
<evidence type="ECO:0000313" key="8">
    <source>
        <dbReference type="Proteomes" id="UP000240883"/>
    </source>
</evidence>
<dbReference type="EMBL" id="KZ678153">
    <property type="protein sequence ID" value="PSN59776.1"/>
    <property type="molecule type" value="Genomic_DNA"/>
</dbReference>
<name>A0A2T2N3E2_CORCC</name>
<keyword evidence="4 7" id="KW-0808">Transferase</keyword>
<comment type="similarity">
    <text evidence="2">Belongs to the class-I pyridoxal-phosphate-dependent aminotransferase family.</text>
</comment>
<dbReference type="GO" id="GO:0006520">
    <property type="term" value="P:amino acid metabolic process"/>
    <property type="evidence" value="ECO:0007669"/>
    <property type="project" value="InterPro"/>
</dbReference>
<evidence type="ECO:0000256" key="4">
    <source>
        <dbReference type="ARBA" id="ARBA00022679"/>
    </source>
</evidence>
<dbReference type="PANTHER" id="PTHR46383:SF1">
    <property type="entry name" value="ASPARTATE AMINOTRANSFERASE"/>
    <property type="match status" value="1"/>
</dbReference>
<evidence type="ECO:0000256" key="1">
    <source>
        <dbReference type="ARBA" id="ARBA00001933"/>
    </source>
</evidence>
<dbReference type="Pfam" id="PF00155">
    <property type="entry name" value="Aminotran_1_2"/>
    <property type="match status" value="1"/>
</dbReference>
<dbReference type="SUPFAM" id="SSF53383">
    <property type="entry name" value="PLP-dependent transferases"/>
    <property type="match status" value="1"/>
</dbReference>
<proteinExistence type="inferred from homology"/>
<keyword evidence="3 7" id="KW-0032">Aminotransferase</keyword>
<evidence type="ECO:0000313" key="7">
    <source>
        <dbReference type="EMBL" id="PSN59776.1"/>
    </source>
</evidence>
<dbReference type="CDD" id="cd00609">
    <property type="entry name" value="AAT_like"/>
    <property type="match status" value="1"/>
</dbReference>
<dbReference type="InterPro" id="IPR004839">
    <property type="entry name" value="Aminotransferase_I/II_large"/>
</dbReference>
<dbReference type="Gene3D" id="3.40.640.10">
    <property type="entry name" value="Type I PLP-dependent aspartate aminotransferase-like (Major domain)"/>
    <property type="match status" value="1"/>
</dbReference>
<accession>A0A2T2N3E2</accession>
<dbReference type="GO" id="GO:0030170">
    <property type="term" value="F:pyridoxal phosphate binding"/>
    <property type="evidence" value="ECO:0007669"/>
    <property type="project" value="InterPro"/>
</dbReference>
<dbReference type="InterPro" id="IPR050596">
    <property type="entry name" value="AspAT/PAT-like"/>
</dbReference>
<reference evidence="7 8" key="1">
    <citation type="journal article" date="2018" name="Front. Microbiol.">
        <title>Genome-Wide Analysis of Corynespora cassiicola Leaf Fall Disease Putative Effectors.</title>
        <authorList>
            <person name="Lopez D."/>
            <person name="Ribeiro S."/>
            <person name="Label P."/>
            <person name="Fumanal B."/>
            <person name="Venisse J.S."/>
            <person name="Kohler A."/>
            <person name="de Oliveira R.R."/>
            <person name="Labutti K."/>
            <person name="Lipzen A."/>
            <person name="Lail K."/>
            <person name="Bauer D."/>
            <person name="Ohm R.A."/>
            <person name="Barry K.W."/>
            <person name="Spatafora J."/>
            <person name="Grigoriev I.V."/>
            <person name="Martin F.M."/>
            <person name="Pujade-Renaud V."/>
        </authorList>
    </citation>
    <scope>NUCLEOTIDE SEQUENCE [LARGE SCALE GENOMIC DNA]</scope>
    <source>
        <strain evidence="7 8">Philippines</strain>
    </source>
</reference>
<evidence type="ECO:0000259" key="6">
    <source>
        <dbReference type="Pfam" id="PF00155"/>
    </source>
</evidence>
<dbReference type="AlphaFoldDB" id="A0A2T2N3E2"/>
<dbReference type="InterPro" id="IPR015421">
    <property type="entry name" value="PyrdxlP-dep_Trfase_major"/>
</dbReference>
<keyword evidence="5" id="KW-0663">Pyridoxal phosphate</keyword>
<keyword evidence="8" id="KW-1185">Reference proteome</keyword>
<evidence type="ECO:0000256" key="2">
    <source>
        <dbReference type="ARBA" id="ARBA00007441"/>
    </source>
</evidence>
<dbReference type="GO" id="GO:0008483">
    <property type="term" value="F:transaminase activity"/>
    <property type="evidence" value="ECO:0007669"/>
    <property type="project" value="UniProtKB-KW"/>
</dbReference>
<protein>
    <submittedName>
        <fullName evidence="7">Aminotransferase</fullName>
    </submittedName>
</protein>
<dbReference type="Gene3D" id="3.90.1150.10">
    <property type="entry name" value="Aspartate Aminotransferase, domain 1"/>
    <property type="match status" value="1"/>
</dbReference>
<organism evidence="7 8">
    <name type="scientific">Corynespora cassiicola Philippines</name>
    <dbReference type="NCBI Taxonomy" id="1448308"/>
    <lineage>
        <taxon>Eukaryota</taxon>
        <taxon>Fungi</taxon>
        <taxon>Dikarya</taxon>
        <taxon>Ascomycota</taxon>
        <taxon>Pezizomycotina</taxon>
        <taxon>Dothideomycetes</taxon>
        <taxon>Pleosporomycetidae</taxon>
        <taxon>Pleosporales</taxon>
        <taxon>Corynesporascaceae</taxon>
        <taxon>Corynespora</taxon>
    </lineage>
</organism>
<dbReference type="InterPro" id="IPR004838">
    <property type="entry name" value="NHTrfase_class1_PyrdxlP-BS"/>
</dbReference>
<dbReference type="STRING" id="1448308.A0A2T2N3E2"/>
<evidence type="ECO:0000256" key="5">
    <source>
        <dbReference type="ARBA" id="ARBA00022898"/>
    </source>
</evidence>
<dbReference type="OrthoDB" id="7042322at2759"/>
<evidence type="ECO:0000256" key="3">
    <source>
        <dbReference type="ARBA" id="ARBA00022576"/>
    </source>
</evidence>
<comment type="cofactor">
    <cofactor evidence="1">
        <name>pyridoxal 5'-phosphate</name>
        <dbReference type="ChEBI" id="CHEBI:597326"/>
    </cofactor>
</comment>
<sequence length="449" mass="49503">MTSVDNDTSILTPLARQLRLSATLEINELVQKQREKGHKIVHLGFGEATFPIPMDVATAHTEAAFTTSYLPVAGLMKLRESIARFQTRRLGSAINPEQVVVAPGSKPLLFALFDILEGDVLLPRPSWVSYEPQILHAGKRLFWVETCEENRHTITEQSLCESFNRAADNGGNPRIMLINSPSNPTGQVFTEDVLAMIASFCRNRNITLISDEIYSDINFTDEPNLSVCSDNRLNTEQIILTGGLSKTYSAGGWRIGYALFPTNEFGKTIQSAILAYASECWSAASAPAQEAAAVAFDITPKMDLYRSQISSLHKRCTIALYNALKECGLDVSKPEGAFYVYPSFKEYTEQLELLGIRTSMELSRWLITDCGIAALPGSAFGEADDGLPGGRYRLRMATSYLYFSNQAERYEHGYDLLGSVLAGNSVELSLLNEAIEAIRSAVARLKAIK</sequence>
<gene>
    <name evidence="7" type="ORF">BS50DRAFT_614448</name>
</gene>
<dbReference type="InterPro" id="IPR015424">
    <property type="entry name" value="PyrdxlP-dep_Trfase"/>
</dbReference>
<dbReference type="PROSITE" id="PS00105">
    <property type="entry name" value="AA_TRANSFER_CLASS_1"/>
    <property type="match status" value="1"/>
</dbReference>
<dbReference type="InterPro" id="IPR015422">
    <property type="entry name" value="PyrdxlP-dep_Trfase_small"/>
</dbReference>
<dbReference type="Proteomes" id="UP000240883">
    <property type="component" value="Unassembled WGS sequence"/>
</dbReference>
<feature type="domain" description="Aminotransferase class I/classII large" evidence="6">
    <location>
        <begin position="39"/>
        <end position="397"/>
    </location>
</feature>